<accession>A0ABN2YCK7</accession>
<gene>
    <name evidence="2" type="ORF">GCM10009759_77020</name>
</gene>
<sequence>MRKSAVALCAVAAVGAVAVVLVPATAPESSSGDVELLSVSVDGGRTVELGPDGTRTVTVEVTARDDSGIRSVDPVGLWGPNYAALKVGRMTCAPLDPAGTTARCSGTATVSATARALFDDQAGSWFVDLRIRANDGDRYLSKNAAGFSLKHAAGFDRTAAPTRAAPGEAVTVRARLRRAEWDGNTDVPQQGTLAYLQFRPDGGDTWTTLAVAGTDAGGELALNVPARLSGTYQWYAPGDKWTAAALSAELPVAVDGQSAHPGQ</sequence>
<dbReference type="EMBL" id="BAAANS010000106">
    <property type="protein sequence ID" value="GAA2125057.1"/>
    <property type="molecule type" value="Genomic_DNA"/>
</dbReference>
<protein>
    <submittedName>
        <fullName evidence="2">Uncharacterized protein</fullName>
    </submittedName>
</protein>
<reference evidence="2 3" key="1">
    <citation type="journal article" date="2019" name="Int. J. Syst. Evol. Microbiol.">
        <title>The Global Catalogue of Microorganisms (GCM) 10K type strain sequencing project: providing services to taxonomists for standard genome sequencing and annotation.</title>
        <authorList>
            <consortium name="The Broad Institute Genomics Platform"/>
            <consortium name="The Broad Institute Genome Sequencing Center for Infectious Disease"/>
            <person name="Wu L."/>
            <person name="Ma J."/>
        </authorList>
    </citation>
    <scope>NUCLEOTIDE SEQUENCE [LARGE SCALE GENOMIC DNA]</scope>
    <source>
        <strain evidence="2 3">JCM 14559</strain>
    </source>
</reference>
<dbReference type="RefSeq" id="WP_344559223.1">
    <property type="nucleotide sequence ID" value="NZ_BAAANS010000106.1"/>
</dbReference>
<evidence type="ECO:0000313" key="3">
    <source>
        <dbReference type="Proteomes" id="UP001500897"/>
    </source>
</evidence>
<feature type="signal peptide" evidence="1">
    <location>
        <begin position="1"/>
        <end position="18"/>
    </location>
</feature>
<keyword evidence="1" id="KW-0732">Signal</keyword>
<organism evidence="2 3">
    <name type="scientific">Kitasatospora saccharophila</name>
    <dbReference type="NCBI Taxonomy" id="407973"/>
    <lineage>
        <taxon>Bacteria</taxon>
        <taxon>Bacillati</taxon>
        <taxon>Actinomycetota</taxon>
        <taxon>Actinomycetes</taxon>
        <taxon>Kitasatosporales</taxon>
        <taxon>Streptomycetaceae</taxon>
        <taxon>Kitasatospora</taxon>
    </lineage>
</organism>
<comment type="caution">
    <text evidence="2">The sequence shown here is derived from an EMBL/GenBank/DDBJ whole genome shotgun (WGS) entry which is preliminary data.</text>
</comment>
<proteinExistence type="predicted"/>
<evidence type="ECO:0000256" key="1">
    <source>
        <dbReference type="SAM" id="SignalP"/>
    </source>
</evidence>
<name>A0ABN2YCK7_9ACTN</name>
<keyword evidence="3" id="KW-1185">Reference proteome</keyword>
<feature type="chain" id="PRO_5045514352" evidence="1">
    <location>
        <begin position="19"/>
        <end position="263"/>
    </location>
</feature>
<evidence type="ECO:0000313" key="2">
    <source>
        <dbReference type="EMBL" id="GAA2125057.1"/>
    </source>
</evidence>
<dbReference type="Proteomes" id="UP001500897">
    <property type="component" value="Unassembled WGS sequence"/>
</dbReference>